<dbReference type="SUPFAM" id="SSF53474">
    <property type="entry name" value="alpha/beta-Hydrolases"/>
    <property type="match status" value="1"/>
</dbReference>
<keyword evidence="7" id="KW-0812">Transmembrane</keyword>
<name>A0A1Y1MTN3_PHOPY</name>
<dbReference type="InParanoid" id="A0A1Y1MTN3"/>
<feature type="signal peptide" evidence="6">
    <location>
        <begin position="1"/>
        <end position="17"/>
    </location>
</feature>
<reference evidence="10 11" key="2">
    <citation type="journal article" date="2018" name="Elife">
        <title>Firefly genomes illuminate parallel origins of bioluminescence in beetles.</title>
        <authorList>
            <person name="Fallon T.R."/>
            <person name="Lower S.E."/>
            <person name="Chang C.H."/>
            <person name="Bessho-Uehara M."/>
            <person name="Martin G.J."/>
            <person name="Bewick A.J."/>
            <person name="Behringer M."/>
            <person name="Debat H.J."/>
            <person name="Wong I."/>
            <person name="Day J.C."/>
            <person name="Suvorov A."/>
            <person name="Silva C.J."/>
            <person name="Stanger-Hall K.F."/>
            <person name="Hall D.W."/>
            <person name="Schmitz R.J."/>
            <person name="Nelson D.R."/>
            <person name="Lewis S.M."/>
            <person name="Shigenobu S."/>
            <person name="Bybee S.M."/>
            <person name="Larracuente A.M."/>
            <person name="Oba Y."/>
            <person name="Weng J.K."/>
        </authorList>
    </citation>
    <scope>NUCLEOTIDE SEQUENCE [LARGE SCALE GENOMIC DNA]</scope>
    <source>
        <strain evidence="10">1611_PpyrPB1</strain>
        <tissue evidence="10">Whole body</tissue>
    </source>
</reference>
<evidence type="ECO:0000256" key="1">
    <source>
        <dbReference type="ARBA" id="ARBA00005964"/>
    </source>
</evidence>
<dbReference type="PROSITE" id="PS00122">
    <property type="entry name" value="CARBOXYLESTERASE_B_1"/>
    <property type="match status" value="1"/>
</dbReference>
<evidence type="ECO:0000313" key="9">
    <source>
        <dbReference type="EMBL" id="JAV88929.1"/>
    </source>
</evidence>
<organism evidence="9">
    <name type="scientific">Photinus pyralis</name>
    <name type="common">Common eastern firefly</name>
    <name type="synonym">Lampyris pyralis</name>
    <dbReference type="NCBI Taxonomy" id="7054"/>
    <lineage>
        <taxon>Eukaryota</taxon>
        <taxon>Metazoa</taxon>
        <taxon>Ecdysozoa</taxon>
        <taxon>Arthropoda</taxon>
        <taxon>Hexapoda</taxon>
        <taxon>Insecta</taxon>
        <taxon>Pterygota</taxon>
        <taxon>Neoptera</taxon>
        <taxon>Endopterygota</taxon>
        <taxon>Coleoptera</taxon>
        <taxon>Polyphaga</taxon>
        <taxon>Elateriformia</taxon>
        <taxon>Elateroidea</taxon>
        <taxon>Lampyridae</taxon>
        <taxon>Lampyrinae</taxon>
        <taxon>Photinus</taxon>
    </lineage>
</organism>
<dbReference type="EC" id="3.1.1.-" evidence="6"/>
<comment type="similarity">
    <text evidence="1 6">Belongs to the type-B carboxylesterase/lipase family.</text>
</comment>
<evidence type="ECO:0000256" key="6">
    <source>
        <dbReference type="RuleBase" id="RU361235"/>
    </source>
</evidence>
<keyword evidence="5" id="KW-0325">Glycoprotein</keyword>
<dbReference type="OrthoDB" id="19501at2759"/>
<dbReference type="EMBL" id="GEZM01021576">
    <property type="protein sequence ID" value="JAV88929.1"/>
    <property type="molecule type" value="Transcribed_RNA"/>
</dbReference>
<dbReference type="Pfam" id="PF00135">
    <property type="entry name" value="COesterase"/>
    <property type="match status" value="1"/>
</dbReference>
<evidence type="ECO:0000313" key="10">
    <source>
        <dbReference type="EMBL" id="KAB0799957.1"/>
    </source>
</evidence>
<keyword evidence="6" id="KW-0732">Signal</keyword>
<evidence type="ECO:0000259" key="8">
    <source>
        <dbReference type="Pfam" id="PF00135"/>
    </source>
</evidence>
<feature type="transmembrane region" description="Helical" evidence="7">
    <location>
        <begin position="570"/>
        <end position="592"/>
    </location>
</feature>
<dbReference type="InterPro" id="IPR019826">
    <property type="entry name" value="Carboxylesterase_B_AS"/>
</dbReference>
<dbReference type="Gene3D" id="3.40.50.1820">
    <property type="entry name" value="alpha/beta hydrolase"/>
    <property type="match status" value="1"/>
</dbReference>
<evidence type="ECO:0000256" key="2">
    <source>
        <dbReference type="ARBA" id="ARBA00022487"/>
    </source>
</evidence>
<evidence type="ECO:0000313" key="11">
    <source>
        <dbReference type="Proteomes" id="UP000327044"/>
    </source>
</evidence>
<keyword evidence="11" id="KW-1185">Reference proteome</keyword>
<dbReference type="Proteomes" id="UP000327044">
    <property type="component" value="Unassembled WGS sequence"/>
</dbReference>
<evidence type="ECO:0000256" key="5">
    <source>
        <dbReference type="ARBA" id="ARBA00023180"/>
    </source>
</evidence>
<feature type="chain" id="PRO_5033827428" description="Carboxylic ester hydrolase" evidence="6">
    <location>
        <begin position="18"/>
        <end position="607"/>
    </location>
</feature>
<proteinExistence type="inferred from homology"/>
<reference evidence="10" key="3">
    <citation type="submission" date="2019-08" db="EMBL/GenBank/DDBJ databases">
        <authorList>
            <consortium name="Photinus pyralis genome working group"/>
            <person name="Fallon T.R."/>
            <person name="Sander Lower S.E."/>
            <person name="Weng J.-K."/>
        </authorList>
    </citation>
    <scope>NUCLEOTIDE SEQUENCE</scope>
    <source>
        <strain evidence="10">1611_PpyrPB1</strain>
        <tissue evidence="10">Whole body</tissue>
    </source>
</reference>
<evidence type="ECO:0000256" key="3">
    <source>
        <dbReference type="ARBA" id="ARBA00022801"/>
    </source>
</evidence>
<keyword evidence="7" id="KW-0472">Membrane</keyword>
<protein>
    <recommendedName>
        <fullName evidence="6">Carboxylic ester hydrolase</fullName>
        <ecNumber evidence="6">3.1.1.-</ecNumber>
    </recommendedName>
</protein>
<evidence type="ECO:0000256" key="7">
    <source>
        <dbReference type="SAM" id="Phobius"/>
    </source>
</evidence>
<dbReference type="PANTHER" id="PTHR11559">
    <property type="entry name" value="CARBOXYLESTERASE"/>
    <property type="match status" value="1"/>
</dbReference>
<sequence length="607" mass="69427">MCFDCIIIVFWASIVVALQESRPVVRIPQGPLVGIKVYADSGGIADAYLGVPYATPPLGKLRFTAPQPHDGWNSTYQALTFGPSCPQLPLRDGINESENCLYLNIWTPETARYPLPVVIFFDGYEFAKGGRTPISGQDLAIEDVVVVTVNYRLNVFGFLCLESSQVRGNMGLLDQYMSMVWVRENIKHFGGDPDKVTIFGYSAGAASVALHLISSRTAGYFQRAILSSGSALSPWHLTKDAKSASWKIAQILGCLNNYYHSMLQCLRSKSTQDILKAYEEYCESGNVTSMLLPVIDTFLHENDRYLPTHPEHAFRNGTFKQVPILTGITRPIVDIQYVQWAQSAGQGYMQLEQYMELSKIPEITKRYHLKGKNYPQILEAIKWRYITSSDRNVKLLLQQLKNLEYESKIEAPHFLQLQHLQKSYTQPIYVYDLENPGFILNATDAPITSDLLLLFSPWLLNQLTRRRLNSKEFRFSQHVKQLWKNFVTFGNPTPGNQINPWKRYNSNERFIDHLSIEQSKPNGDENFALTQRVTFWNQLLPKLLEIHQEDMLSPKELQNFYVVGSGYRHAMYTLVGLVIVLLALLLICILLIKRRAKERSRQFQMVY</sequence>
<keyword evidence="3 6" id="KW-0378">Hydrolase</keyword>
<evidence type="ECO:0000256" key="4">
    <source>
        <dbReference type="ARBA" id="ARBA00023157"/>
    </source>
</evidence>
<dbReference type="GO" id="GO:0052689">
    <property type="term" value="F:carboxylic ester hydrolase activity"/>
    <property type="evidence" value="ECO:0007669"/>
    <property type="project" value="UniProtKB-KW"/>
</dbReference>
<keyword evidence="7" id="KW-1133">Transmembrane helix</keyword>
<reference evidence="9" key="1">
    <citation type="journal article" date="2016" name="Sci. Rep.">
        <title>Molecular characterization of firefly nuptial gifts: a multi-omics approach sheds light on postcopulatory sexual selection.</title>
        <authorList>
            <person name="Al-Wathiqui N."/>
            <person name="Fallon T.R."/>
            <person name="South A."/>
            <person name="Weng J.K."/>
            <person name="Lewis S.M."/>
        </authorList>
    </citation>
    <scope>NUCLEOTIDE SEQUENCE</scope>
</reference>
<dbReference type="InterPro" id="IPR050309">
    <property type="entry name" value="Type-B_Carboxylest/Lipase"/>
</dbReference>
<dbReference type="InterPro" id="IPR002018">
    <property type="entry name" value="CarbesteraseB"/>
</dbReference>
<keyword evidence="2" id="KW-0719">Serine esterase</keyword>
<dbReference type="EMBL" id="VVIM01000005">
    <property type="protein sequence ID" value="KAB0799957.1"/>
    <property type="molecule type" value="Genomic_DNA"/>
</dbReference>
<dbReference type="AlphaFoldDB" id="A0A1Y1MTN3"/>
<feature type="domain" description="Carboxylesterase type B" evidence="8">
    <location>
        <begin position="22"/>
        <end position="519"/>
    </location>
</feature>
<accession>A0A1Y1MTN3</accession>
<gene>
    <name evidence="10" type="ORF">PPYR_07837</name>
</gene>
<dbReference type="InterPro" id="IPR029058">
    <property type="entry name" value="AB_hydrolase_fold"/>
</dbReference>
<keyword evidence="4" id="KW-1015">Disulfide bond</keyword>